<evidence type="ECO:0000256" key="8">
    <source>
        <dbReference type="PROSITE-ProRule" id="PRU00855"/>
    </source>
</evidence>
<protein>
    <recommendedName>
        <fullName evidence="9">Nanos-type domain-containing protein</fullName>
    </recommendedName>
</protein>
<dbReference type="AlphaFoldDB" id="A0AAE0RRQ1"/>
<keyword evidence="5" id="KW-0862">Zinc</keyword>
<reference evidence="10" key="3">
    <citation type="submission" date="2023-05" db="EMBL/GenBank/DDBJ databases">
        <authorList>
            <person name="Smith C.H."/>
        </authorList>
    </citation>
    <scope>NUCLEOTIDE SEQUENCE</scope>
    <source>
        <strain evidence="10">CHS0354</strain>
        <tissue evidence="10">Mantle</tissue>
    </source>
</reference>
<sequence length="468" mass="52408">MEKILSFEKNESDIFRNNFLQHDYPLQDKFQEFDNISSDDFPIEYSKPLNNTASAISDRFSHKSKMPSVRHNDYYPVPWSCFSTNSFIENEESFGFRGSDTHFEVPASAAVMKKKLGRAVILSNGSDTQSDELPSASLTCMKTGKTCSITSSNSDASRVSEPHPILGRWSKEKSFSDKMMEEVIVNEGADGGNVSLVVGQPWTRKNSNLYQKGIVEMVHPAACGKFSTEVPNPSFGDMNTESYFSNDSKPSSFKSNTKSQWQELTVPTDNGWNNGSSLQSIIPDFSSFNPPEKSQCKESDFSFIYDDGSFVVPENCHHSCSHSNKNETSFLTRNLLNDLNICSRSDFQELTLLMWDLLKARGGSHNESEQASLHCRLPKNGEGTTCAFCKRNGETPEFYSTHVVKDNRGKVICPILRKYVCPLCSSTGDMAHTIRHCPLYSGNPVNTAFDTFATKRSSCGRRSRINSY</sequence>
<comment type="similarity">
    <text evidence="8">Belongs to the nanos family.</text>
</comment>
<evidence type="ECO:0000313" key="10">
    <source>
        <dbReference type="EMBL" id="KAK3578268.1"/>
    </source>
</evidence>
<proteinExistence type="inferred from homology"/>
<evidence type="ECO:0000256" key="7">
    <source>
        <dbReference type="ARBA" id="ARBA00022884"/>
    </source>
</evidence>
<dbReference type="Gene3D" id="4.10.60.30">
    <property type="entry name" value="Nanos, RNA-binding domain"/>
    <property type="match status" value="1"/>
</dbReference>
<evidence type="ECO:0000256" key="2">
    <source>
        <dbReference type="ARBA" id="ARBA00022490"/>
    </source>
</evidence>
<reference evidence="10" key="2">
    <citation type="journal article" date="2021" name="Genome Biol. Evol.">
        <title>Developing a high-quality reference genome for a parasitic bivalve with doubly uniparental inheritance (Bivalvia: Unionida).</title>
        <authorList>
            <person name="Smith C.H."/>
        </authorList>
    </citation>
    <scope>NUCLEOTIDE SEQUENCE</scope>
    <source>
        <strain evidence="10">CHS0354</strain>
        <tissue evidence="10">Mantle</tissue>
    </source>
</reference>
<feature type="domain" description="Nanos-type" evidence="9">
    <location>
        <begin position="385"/>
        <end position="439"/>
    </location>
</feature>
<keyword evidence="6 8" id="KW-0810">Translation regulation</keyword>
<gene>
    <name evidence="10" type="ORF">CHS0354_011593</name>
</gene>
<evidence type="ECO:0000256" key="4">
    <source>
        <dbReference type="ARBA" id="ARBA00022771"/>
    </source>
</evidence>
<evidence type="ECO:0000259" key="9">
    <source>
        <dbReference type="PROSITE" id="PS51522"/>
    </source>
</evidence>
<evidence type="ECO:0000256" key="3">
    <source>
        <dbReference type="ARBA" id="ARBA00022723"/>
    </source>
</evidence>
<dbReference type="Pfam" id="PF05741">
    <property type="entry name" value="zf-nanos"/>
    <property type="match status" value="1"/>
</dbReference>
<dbReference type="PROSITE" id="PS51522">
    <property type="entry name" value="ZF_NANOS"/>
    <property type="match status" value="1"/>
</dbReference>
<evidence type="ECO:0000256" key="6">
    <source>
        <dbReference type="ARBA" id="ARBA00022845"/>
    </source>
</evidence>
<dbReference type="InterPro" id="IPR024161">
    <property type="entry name" value="Znf_nanos-typ"/>
</dbReference>
<keyword evidence="7 8" id="KW-0694">RNA-binding</keyword>
<dbReference type="GO" id="GO:0005737">
    <property type="term" value="C:cytoplasm"/>
    <property type="evidence" value="ECO:0007669"/>
    <property type="project" value="UniProtKB-SubCell"/>
</dbReference>
<keyword evidence="2" id="KW-0963">Cytoplasm</keyword>
<dbReference type="GO" id="GO:0006417">
    <property type="term" value="P:regulation of translation"/>
    <property type="evidence" value="ECO:0007669"/>
    <property type="project" value="UniProtKB-UniRule"/>
</dbReference>
<keyword evidence="11" id="KW-1185">Reference proteome</keyword>
<evidence type="ECO:0000256" key="5">
    <source>
        <dbReference type="ARBA" id="ARBA00022833"/>
    </source>
</evidence>
<evidence type="ECO:0000256" key="1">
    <source>
        <dbReference type="ARBA" id="ARBA00004496"/>
    </source>
</evidence>
<comment type="subcellular location">
    <subcellularLocation>
        <location evidence="1">Cytoplasm</location>
    </subcellularLocation>
</comment>
<dbReference type="InterPro" id="IPR038129">
    <property type="entry name" value="Nanos_sf"/>
</dbReference>
<name>A0AAE0RRQ1_9BIVA</name>
<reference evidence="10" key="1">
    <citation type="journal article" date="2021" name="Genome Biol. Evol.">
        <title>A High-Quality Reference Genome for a Parasitic Bivalve with Doubly Uniparental Inheritance (Bivalvia: Unionida).</title>
        <authorList>
            <person name="Smith C.H."/>
        </authorList>
    </citation>
    <scope>NUCLEOTIDE SEQUENCE</scope>
    <source>
        <strain evidence="10">CHS0354</strain>
    </source>
</reference>
<keyword evidence="3" id="KW-0479">Metal-binding</keyword>
<dbReference type="PANTHER" id="PTHR12887">
    <property type="entry name" value="NANOS PROTEIN"/>
    <property type="match status" value="1"/>
</dbReference>
<comment type="caution">
    <text evidence="10">The sequence shown here is derived from an EMBL/GenBank/DDBJ whole genome shotgun (WGS) entry which is preliminary data.</text>
</comment>
<keyword evidence="4 8" id="KW-0863">Zinc-finger</keyword>
<organism evidence="10 11">
    <name type="scientific">Potamilus streckersoni</name>
    <dbReference type="NCBI Taxonomy" id="2493646"/>
    <lineage>
        <taxon>Eukaryota</taxon>
        <taxon>Metazoa</taxon>
        <taxon>Spiralia</taxon>
        <taxon>Lophotrochozoa</taxon>
        <taxon>Mollusca</taxon>
        <taxon>Bivalvia</taxon>
        <taxon>Autobranchia</taxon>
        <taxon>Heteroconchia</taxon>
        <taxon>Palaeoheterodonta</taxon>
        <taxon>Unionida</taxon>
        <taxon>Unionoidea</taxon>
        <taxon>Unionidae</taxon>
        <taxon>Ambleminae</taxon>
        <taxon>Lampsilini</taxon>
        <taxon>Potamilus</taxon>
    </lineage>
</organism>
<evidence type="ECO:0000313" key="11">
    <source>
        <dbReference type="Proteomes" id="UP001195483"/>
    </source>
</evidence>
<dbReference type="GO" id="GO:0008270">
    <property type="term" value="F:zinc ion binding"/>
    <property type="evidence" value="ECO:0007669"/>
    <property type="project" value="UniProtKB-KW"/>
</dbReference>
<dbReference type="EMBL" id="JAEAOA010000709">
    <property type="protein sequence ID" value="KAK3578268.1"/>
    <property type="molecule type" value="Genomic_DNA"/>
</dbReference>
<dbReference type="InterPro" id="IPR008705">
    <property type="entry name" value="Nanos/Xcar2"/>
</dbReference>
<accession>A0AAE0RRQ1</accession>
<dbReference type="Proteomes" id="UP001195483">
    <property type="component" value="Unassembled WGS sequence"/>
</dbReference>
<dbReference type="GO" id="GO:0003723">
    <property type="term" value="F:RNA binding"/>
    <property type="evidence" value="ECO:0007669"/>
    <property type="project" value="UniProtKB-UniRule"/>
</dbReference>